<dbReference type="OrthoDB" id="3778270at2"/>
<feature type="transmembrane region" description="Helical" evidence="1">
    <location>
        <begin position="20"/>
        <end position="41"/>
    </location>
</feature>
<evidence type="ECO:0000256" key="1">
    <source>
        <dbReference type="SAM" id="Phobius"/>
    </source>
</evidence>
<dbReference type="Gene3D" id="2.30.110.10">
    <property type="entry name" value="Electron Transport, Fmn-binding Protein, Chain A"/>
    <property type="match status" value="1"/>
</dbReference>
<dbReference type="GO" id="GO:0016491">
    <property type="term" value="F:oxidoreductase activity"/>
    <property type="evidence" value="ECO:0007669"/>
    <property type="project" value="InterPro"/>
</dbReference>
<evidence type="ECO:0000313" key="2">
    <source>
        <dbReference type="EMBL" id="TFU32425.1"/>
    </source>
</evidence>
<keyword evidence="1" id="KW-1133">Transmembrane helix</keyword>
<dbReference type="InterPro" id="IPR012349">
    <property type="entry name" value="Split_barrel_FMN-bd"/>
</dbReference>
<accession>A0A4Y9FT71</accession>
<dbReference type="AlphaFoldDB" id="A0A4Y9FT71"/>
<keyword evidence="3" id="KW-1185">Reference proteome</keyword>
<organism evidence="2 3">
    <name type="scientific">Microbacterium paludicola</name>
    <dbReference type="NCBI Taxonomy" id="300019"/>
    <lineage>
        <taxon>Bacteria</taxon>
        <taxon>Bacillati</taxon>
        <taxon>Actinomycetota</taxon>
        <taxon>Actinomycetes</taxon>
        <taxon>Micrococcales</taxon>
        <taxon>Microbacteriaceae</taxon>
        <taxon>Microbacterium</taxon>
    </lineage>
</organism>
<keyword evidence="1" id="KW-0812">Transmembrane</keyword>
<dbReference type="NCBIfam" id="TIGR00026">
    <property type="entry name" value="hi_GC_TIGR00026"/>
    <property type="match status" value="1"/>
</dbReference>
<evidence type="ECO:0000313" key="3">
    <source>
        <dbReference type="Proteomes" id="UP000298358"/>
    </source>
</evidence>
<reference evidence="2 3" key="1">
    <citation type="submission" date="2019-03" db="EMBL/GenBank/DDBJ databases">
        <title>Diversity of the mouse oral microbiome.</title>
        <authorList>
            <person name="Joseph S."/>
            <person name="Aduse-Opoku J."/>
            <person name="Curtis M."/>
            <person name="Wade W."/>
            <person name="Hashim A."/>
        </authorList>
    </citation>
    <scope>NUCLEOTIDE SEQUENCE [LARGE SCALE GENOMIC DNA]</scope>
    <source>
        <strain evidence="2 3">P1012</strain>
    </source>
</reference>
<keyword evidence="1" id="KW-0472">Membrane</keyword>
<comment type="caution">
    <text evidence="2">The sequence shown here is derived from an EMBL/GenBank/DDBJ whole genome shotgun (WGS) entry which is preliminary data.</text>
</comment>
<dbReference type="EMBL" id="SPQB01000026">
    <property type="protein sequence ID" value="TFU32425.1"/>
    <property type="molecule type" value="Genomic_DNA"/>
</dbReference>
<gene>
    <name evidence="2" type="ORF">E4U02_10825</name>
</gene>
<sequence>MDTLRSKAVRGRERIMRAWILGIGGAVVALVVLLLAGLVLSMRLKWQPGLRFVRRLGRDHFNRAVLRTAGGPGESTHVIRHRGRRSGTAFRTPIGLSPTGDGWFVMLPYGRTPDWLKNVLAAGEAEVEVDGGVHAVTDPRVVSRAHVAPLLSRAERTVAAVFGVDDFLLLRRAPVQARR</sequence>
<dbReference type="InterPro" id="IPR004378">
    <property type="entry name" value="F420H2_quin_Rdtase"/>
</dbReference>
<dbReference type="Proteomes" id="UP000298358">
    <property type="component" value="Unassembled WGS sequence"/>
</dbReference>
<dbReference type="Pfam" id="PF04075">
    <property type="entry name" value="F420H2_quin_red"/>
    <property type="match status" value="1"/>
</dbReference>
<proteinExistence type="predicted"/>
<name>A0A4Y9FT71_9MICO</name>
<protein>
    <submittedName>
        <fullName evidence="2">Nitroreductase family deazaflavin-dependent oxidoreductase</fullName>
    </submittedName>
</protein>